<dbReference type="AlphaFoldDB" id="A0A923M822"/>
<dbReference type="GO" id="GO:0016301">
    <property type="term" value="F:kinase activity"/>
    <property type="evidence" value="ECO:0007669"/>
    <property type="project" value="UniProtKB-KW"/>
</dbReference>
<evidence type="ECO:0000256" key="5">
    <source>
        <dbReference type="ARBA" id="ARBA00022840"/>
    </source>
</evidence>
<name>A0A923M822_9BURK</name>
<comment type="caution">
    <text evidence="7">The sequence shown here is derived from an EMBL/GenBank/DDBJ whole genome shotgun (WGS) entry which is preliminary data.</text>
</comment>
<feature type="domain" description="Aminoglycoside phosphotransferase" evidence="6">
    <location>
        <begin position="19"/>
        <end position="228"/>
    </location>
</feature>
<proteinExistence type="inferred from homology"/>
<dbReference type="InterPro" id="IPR002575">
    <property type="entry name" value="Aminoglycoside_PTrfase"/>
</dbReference>
<evidence type="ECO:0000256" key="4">
    <source>
        <dbReference type="ARBA" id="ARBA00022777"/>
    </source>
</evidence>
<evidence type="ECO:0000259" key="6">
    <source>
        <dbReference type="Pfam" id="PF01636"/>
    </source>
</evidence>
<reference evidence="7" key="1">
    <citation type="submission" date="2020-08" db="EMBL/GenBank/DDBJ databases">
        <title>Ramlibacter sp. GTP1 16S ribosomal RNA gene genome sequencing and assembly.</title>
        <authorList>
            <person name="Kang M."/>
        </authorList>
    </citation>
    <scope>NUCLEOTIDE SEQUENCE</scope>
    <source>
        <strain evidence="7">GTP1</strain>
    </source>
</reference>
<evidence type="ECO:0000256" key="1">
    <source>
        <dbReference type="ARBA" id="ARBA00010165"/>
    </source>
</evidence>
<comment type="similarity">
    <text evidence="1">Belongs to the methylthioribose kinase family.</text>
</comment>
<dbReference type="Gene3D" id="3.30.200.20">
    <property type="entry name" value="Phosphorylase Kinase, domain 1"/>
    <property type="match status" value="1"/>
</dbReference>
<keyword evidence="5" id="KW-0067">ATP-binding</keyword>
<keyword evidence="2" id="KW-0808">Transferase</keyword>
<keyword evidence="8" id="KW-1185">Reference proteome</keyword>
<dbReference type="Proteomes" id="UP000596827">
    <property type="component" value="Unassembled WGS sequence"/>
</dbReference>
<evidence type="ECO:0000256" key="2">
    <source>
        <dbReference type="ARBA" id="ARBA00022679"/>
    </source>
</evidence>
<dbReference type="InterPro" id="IPR011009">
    <property type="entry name" value="Kinase-like_dom_sf"/>
</dbReference>
<dbReference type="PANTHER" id="PTHR34273">
    <property type="entry name" value="METHYLTHIORIBOSE KINASE"/>
    <property type="match status" value="1"/>
</dbReference>
<accession>A0A923M822</accession>
<dbReference type="EMBL" id="JACORU010000002">
    <property type="protein sequence ID" value="MBC5764608.1"/>
    <property type="molecule type" value="Genomic_DNA"/>
</dbReference>
<dbReference type="PANTHER" id="PTHR34273:SF2">
    <property type="entry name" value="METHYLTHIORIBOSE KINASE"/>
    <property type="match status" value="1"/>
</dbReference>
<keyword evidence="4" id="KW-0418">Kinase</keyword>
<keyword evidence="3" id="KW-0547">Nucleotide-binding</keyword>
<gene>
    <name evidence="7" type="ORF">H8R02_09120</name>
</gene>
<dbReference type="Pfam" id="PF01636">
    <property type="entry name" value="APH"/>
    <property type="match status" value="1"/>
</dbReference>
<dbReference type="Gene3D" id="3.90.1200.10">
    <property type="match status" value="1"/>
</dbReference>
<protein>
    <submittedName>
        <fullName evidence="7">Phosphotransferase</fullName>
    </submittedName>
</protein>
<evidence type="ECO:0000313" key="7">
    <source>
        <dbReference type="EMBL" id="MBC5764608.1"/>
    </source>
</evidence>
<evidence type="ECO:0000256" key="3">
    <source>
        <dbReference type="ARBA" id="ARBA00022741"/>
    </source>
</evidence>
<sequence length="325" mass="35555">MRHIFLALGLAAPAEDVHATALAGGVSSGIYRVDLRSGSYCVKQALPKLKVAKEWLVPVERVFSEIAYLKAVDAIAPGHVPRVLGQDEASKSFVMEFLGPEYRNWKADLLAGRVDPNVAAQVGALLGRVHAATADDPDVARRFATDANFHAIRLEPYLLETAKAHPALADKLAQLVHRTAETRRVLVHGDVSPKNILLGPNGPVLLDAECAWFGDPAFDVAFCLNHFVLKAVHVPELASVLLESFDAFVDAYLLHVDWEPQNALERRVGSLLPALTLARVDGKSPVEYLAEDRRERVRNGAIPIIVFPLHSPHEVASHWRKELAG</sequence>
<evidence type="ECO:0000313" key="8">
    <source>
        <dbReference type="Proteomes" id="UP000596827"/>
    </source>
</evidence>
<dbReference type="SUPFAM" id="SSF56112">
    <property type="entry name" value="Protein kinase-like (PK-like)"/>
    <property type="match status" value="1"/>
</dbReference>
<organism evidence="7 8">
    <name type="scientific">Ramlibacter albus</name>
    <dbReference type="NCBI Taxonomy" id="2079448"/>
    <lineage>
        <taxon>Bacteria</taxon>
        <taxon>Pseudomonadati</taxon>
        <taxon>Pseudomonadota</taxon>
        <taxon>Betaproteobacteria</taxon>
        <taxon>Burkholderiales</taxon>
        <taxon>Comamonadaceae</taxon>
        <taxon>Ramlibacter</taxon>
    </lineage>
</organism>
<dbReference type="GO" id="GO:0005524">
    <property type="term" value="F:ATP binding"/>
    <property type="evidence" value="ECO:0007669"/>
    <property type="project" value="UniProtKB-KW"/>
</dbReference>